<comment type="caution">
    <text evidence="2">The sequence shown here is derived from an EMBL/GenBank/DDBJ whole genome shotgun (WGS) entry which is preliminary data.</text>
</comment>
<organism evidence="2 3">
    <name type="scientific">Rhynchospora tenuis</name>
    <dbReference type="NCBI Taxonomy" id="198213"/>
    <lineage>
        <taxon>Eukaryota</taxon>
        <taxon>Viridiplantae</taxon>
        <taxon>Streptophyta</taxon>
        <taxon>Embryophyta</taxon>
        <taxon>Tracheophyta</taxon>
        <taxon>Spermatophyta</taxon>
        <taxon>Magnoliopsida</taxon>
        <taxon>Liliopsida</taxon>
        <taxon>Poales</taxon>
        <taxon>Cyperaceae</taxon>
        <taxon>Cyperoideae</taxon>
        <taxon>Rhynchosporeae</taxon>
        <taxon>Rhynchospora</taxon>
    </lineage>
</organism>
<dbReference type="Proteomes" id="UP001210211">
    <property type="component" value="Unassembled WGS sequence"/>
</dbReference>
<dbReference type="InterPro" id="IPR000477">
    <property type="entry name" value="RT_dom"/>
</dbReference>
<dbReference type="EMBL" id="JAMRDG010000001">
    <property type="protein sequence ID" value="KAJ3704486.1"/>
    <property type="molecule type" value="Genomic_DNA"/>
</dbReference>
<dbReference type="AlphaFoldDB" id="A0AAD6EX81"/>
<gene>
    <name evidence="2" type="ORF">LUZ61_008191</name>
</gene>
<evidence type="ECO:0000259" key="1">
    <source>
        <dbReference type="PROSITE" id="PS50878"/>
    </source>
</evidence>
<name>A0AAD6EX81_9POAL</name>
<feature type="domain" description="Reverse transcriptase" evidence="1">
    <location>
        <begin position="1"/>
        <end position="99"/>
    </location>
</feature>
<proteinExistence type="predicted"/>
<dbReference type="PANTHER" id="PTHR33116">
    <property type="entry name" value="REVERSE TRANSCRIPTASE ZINC-BINDING DOMAIN-CONTAINING PROTEIN-RELATED-RELATED"/>
    <property type="match status" value="1"/>
</dbReference>
<evidence type="ECO:0000313" key="2">
    <source>
        <dbReference type="EMBL" id="KAJ3704486.1"/>
    </source>
</evidence>
<sequence>MCEAAATSLNISLSSKLPFPFQLFQYADDTLIFASVKGASIRTLALVLNLFSKVSSLAINGDKSGFVPLNLPPQVVNFVQSTLGYTPTDLPITYLGMPLTSCNPEKTSFMPLLDKIKKILDGWKGRLLSRAGRLQLCKSVISAIPIYFMSCFKLPSWLTKSIDKIMRSFIWSSGNDNKRGIALINWNLIYTSKDYGGWGLPDLKLKNIAMLLRWWWHLYSENASIWKSTATLLFSRRDSTIPPLRWIKQGSFFWRFMLSLRYIFQMSTCWQIGNAVKPLLWFDNWGIGNLFSLFDCKRNQLPEHCNLSLAQAIHDLQTMLPRPLTFFHSTVLQSLHNIHLTNSPDVLHWKWDPGGNFTSKSAYTMMATAGKVKSSLLSVWNFKSTPTIQLFSFLWFSNRLLTQDRLLRWNCIDNIGCSLCDTQVL</sequence>
<keyword evidence="3" id="KW-1185">Reference proteome</keyword>
<dbReference type="InterPro" id="IPR026960">
    <property type="entry name" value="RVT-Znf"/>
</dbReference>
<protein>
    <recommendedName>
        <fullName evidence="1">Reverse transcriptase domain-containing protein</fullName>
    </recommendedName>
</protein>
<dbReference type="PANTHER" id="PTHR33116:SF78">
    <property type="entry name" value="OS12G0587133 PROTEIN"/>
    <property type="match status" value="1"/>
</dbReference>
<dbReference type="Pfam" id="PF13966">
    <property type="entry name" value="zf-RVT"/>
    <property type="match status" value="1"/>
</dbReference>
<accession>A0AAD6EX81</accession>
<reference evidence="2 3" key="1">
    <citation type="journal article" date="2022" name="Cell">
        <title>Repeat-based holocentromeres influence genome architecture and karyotype evolution.</title>
        <authorList>
            <person name="Hofstatter P.G."/>
            <person name="Thangavel G."/>
            <person name="Lux T."/>
            <person name="Neumann P."/>
            <person name="Vondrak T."/>
            <person name="Novak P."/>
            <person name="Zhang M."/>
            <person name="Costa L."/>
            <person name="Castellani M."/>
            <person name="Scott A."/>
            <person name="Toegelov H."/>
            <person name="Fuchs J."/>
            <person name="Mata-Sucre Y."/>
            <person name="Dias Y."/>
            <person name="Vanzela A.L.L."/>
            <person name="Huettel B."/>
            <person name="Almeida C.C.S."/>
            <person name="Simkova H."/>
            <person name="Souza G."/>
            <person name="Pedrosa-Harand A."/>
            <person name="Macas J."/>
            <person name="Mayer K.F.X."/>
            <person name="Houben A."/>
            <person name="Marques A."/>
        </authorList>
    </citation>
    <scope>NUCLEOTIDE SEQUENCE [LARGE SCALE GENOMIC DNA]</scope>
    <source>
        <strain evidence="2">RhyTen1mFocal</strain>
    </source>
</reference>
<dbReference type="PROSITE" id="PS50878">
    <property type="entry name" value="RT_POL"/>
    <property type="match status" value="1"/>
</dbReference>
<evidence type="ECO:0000313" key="3">
    <source>
        <dbReference type="Proteomes" id="UP001210211"/>
    </source>
</evidence>